<feature type="chain" id="PRO_5038885327" description="Lipoprotein" evidence="8">
    <location>
        <begin position="19"/>
        <end position="291"/>
    </location>
</feature>
<dbReference type="CDD" id="cd13597">
    <property type="entry name" value="PBP2_lipoprotein_Tp32"/>
    <property type="match status" value="1"/>
</dbReference>
<dbReference type="SUPFAM" id="SSF53850">
    <property type="entry name" value="Periplasmic binding protein-like II"/>
    <property type="match status" value="1"/>
</dbReference>
<organism evidence="9 10">
    <name type="scientific">Paenibacillus agri</name>
    <dbReference type="NCBI Taxonomy" id="2744309"/>
    <lineage>
        <taxon>Bacteria</taxon>
        <taxon>Bacillati</taxon>
        <taxon>Bacillota</taxon>
        <taxon>Bacilli</taxon>
        <taxon>Bacillales</taxon>
        <taxon>Paenibacillaceae</taxon>
        <taxon>Paenibacillus</taxon>
    </lineage>
</organism>
<dbReference type="PANTHER" id="PTHR30429:SF0">
    <property type="entry name" value="METHIONINE-BINDING LIPOPROTEIN METQ"/>
    <property type="match status" value="1"/>
</dbReference>
<dbReference type="Proteomes" id="UP000564806">
    <property type="component" value="Unassembled WGS sequence"/>
</dbReference>
<evidence type="ECO:0000256" key="8">
    <source>
        <dbReference type="SAM" id="SignalP"/>
    </source>
</evidence>
<evidence type="ECO:0000256" key="6">
    <source>
        <dbReference type="PIRNR" id="PIRNR002854"/>
    </source>
</evidence>
<evidence type="ECO:0000256" key="3">
    <source>
        <dbReference type="ARBA" id="ARBA00023136"/>
    </source>
</evidence>
<evidence type="ECO:0000256" key="5">
    <source>
        <dbReference type="ARBA" id="ARBA00023288"/>
    </source>
</evidence>
<accession>A0A850EQ89</accession>
<dbReference type="RefSeq" id="WP_175371388.1">
    <property type="nucleotide sequence ID" value="NZ_JABWCS010000204.1"/>
</dbReference>
<comment type="similarity">
    <text evidence="6">Belongs to the nlpA lipoprotein family.</text>
</comment>
<dbReference type="NCBIfam" id="TIGR00363">
    <property type="entry name" value="MetQ/NlpA family lipoprotein"/>
    <property type="match status" value="1"/>
</dbReference>
<dbReference type="EMBL" id="JABWCS010000204">
    <property type="protein sequence ID" value="NUU60822.1"/>
    <property type="molecule type" value="Genomic_DNA"/>
</dbReference>
<protein>
    <recommendedName>
        <fullName evidence="6">Lipoprotein</fullName>
    </recommendedName>
</protein>
<feature type="lipid moiety-binding region" description="S-diacylglycerol cysteine" evidence="7">
    <location>
        <position position="20"/>
    </location>
</feature>
<sequence length="291" mass="31063">MKKVLLTFFSLTLILVLAACGSNNTANNAANSAATNAPSDASAEATTEPAADPVTLVVGASPVPHAEILKAIAPLLEAQGIKLEIKEFTDYVQPNVQLAEKQLDANFFQHQPYLDDQNKKNGTDLVSVAAVHVEPFGAYSKKIKSIDELKDGAKVAIPNDPTNGGRALILLAKNGLITLKDDTNITSTKADITENKKNLNIIELDAAMLPRQLDEVDLALINTNFALEANLVPTKDALFIEGGDSPYANILVSRADNKDSDAIKKLAAALTSPEAKKFIEDKYQGSIIPAF</sequence>
<evidence type="ECO:0000256" key="7">
    <source>
        <dbReference type="PIRSR" id="PIRSR002854-1"/>
    </source>
</evidence>
<evidence type="ECO:0000313" key="9">
    <source>
        <dbReference type="EMBL" id="NUU60822.1"/>
    </source>
</evidence>
<evidence type="ECO:0000256" key="2">
    <source>
        <dbReference type="ARBA" id="ARBA00022729"/>
    </source>
</evidence>
<evidence type="ECO:0000256" key="4">
    <source>
        <dbReference type="ARBA" id="ARBA00023139"/>
    </source>
</evidence>
<dbReference type="GO" id="GO:0016020">
    <property type="term" value="C:membrane"/>
    <property type="evidence" value="ECO:0007669"/>
    <property type="project" value="UniProtKB-SubCell"/>
</dbReference>
<dbReference type="Gene3D" id="3.40.190.10">
    <property type="entry name" value="Periplasmic binding protein-like II"/>
    <property type="match status" value="2"/>
</dbReference>
<dbReference type="Pfam" id="PF03180">
    <property type="entry name" value="Lipoprotein_9"/>
    <property type="match status" value="1"/>
</dbReference>
<dbReference type="InterPro" id="IPR004872">
    <property type="entry name" value="Lipoprotein_NlpA"/>
</dbReference>
<dbReference type="PIRSF" id="PIRSF002854">
    <property type="entry name" value="MetQ"/>
    <property type="match status" value="1"/>
</dbReference>
<keyword evidence="10" id="KW-1185">Reference proteome</keyword>
<reference evidence="9" key="1">
    <citation type="submission" date="2020-06" db="EMBL/GenBank/DDBJ databases">
        <title>Paenibacillus sp. nov., isolated from soil.</title>
        <authorList>
            <person name="Seo Y.L."/>
        </authorList>
    </citation>
    <scope>NUCLEOTIDE SEQUENCE [LARGE SCALE GENOMIC DNA]</scope>
    <source>
        <strain evidence="9">JW14</strain>
    </source>
</reference>
<gene>
    <name evidence="9" type="ORF">HPT30_10735</name>
</gene>
<proteinExistence type="inferred from homology"/>
<keyword evidence="5 6" id="KW-0449">Lipoprotein</keyword>
<comment type="subcellular location">
    <subcellularLocation>
        <location evidence="1">Membrane</location>
        <topology evidence="1">Lipid-anchor</topology>
    </subcellularLocation>
</comment>
<dbReference type="PANTHER" id="PTHR30429">
    <property type="entry name" value="D-METHIONINE-BINDING LIPOPROTEIN METQ"/>
    <property type="match status" value="1"/>
</dbReference>
<dbReference type="AlphaFoldDB" id="A0A850EQ89"/>
<dbReference type="PROSITE" id="PS51257">
    <property type="entry name" value="PROKAR_LIPOPROTEIN"/>
    <property type="match status" value="1"/>
</dbReference>
<keyword evidence="2 8" id="KW-0732">Signal</keyword>
<evidence type="ECO:0000256" key="1">
    <source>
        <dbReference type="ARBA" id="ARBA00004635"/>
    </source>
</evidence>
<evidence type="ECO:0000313" key="10">
    <source>
        <dbReference type="Proteomes" id="UP000564806"/>
    </source>
</evidence>
<comment type="caution">
    <text evidence="9">The sequence shown here is derived from an EMBL/GenBank/DDBJ whole genome shotgun (WGS) entry which is preliminary data.</text>
</comment>
<keyword evidence="3" id="KW-0472">Membrane</keyword>
<name>A0A850EQ89_9BACL</name>
<feature type="signal peptide" evidence="8">
    <location>
        <begin position="1"/>
        <end position="18"/>
    </location>
</feature>
<keyword evidence="4" id="KW-0564">Palmitate</keyword>